<dbReference type="PANTHER" id="PTHR43409">
    <property type="entry name" value="ANAEROBIC MAGNESIUM-PROTOPORPHYRIN IX MONOMETHYL ESTER CYCLASE-RELATED"/>
    <property type="match status" value="1"/>
</dbReference>
<dbReference type="HOGENOM" id="CLU_600805_0_0_2"/>
<dbReference type="InterPro" id="IPR020612">
    <property type="entry name" value="Methylthiotransferase_CS"/>
</dbReference>
<keyword evidence="6" id="KW-0411">Iron-sulfur</keyword>
<dbReference type="GO" id="GO:0051539">
    <property type="term" value="F:4 iron, 4 sulfur cluster binding"/>
    <property type="evidence" value="ECO:0007669"/>
    <property type="project" value="UniProtKB-KW"/>
</dbReference>
<dbReference type="Proteomes" id="UP000001495">
    <property type="component" value="Chromosome"/>
</dbReference>
<dbReference type="NCBIfam" id="TIGR04014">
    <property type="entry name" value="B12_SAM_MJ_0865"/>
    <property type="match status" value="1"/>
</dbReference>
<dbReference type="SFLD" id="SFLDG01082">
    <property type="entry name" value="B12-binding_domain_containing"/>
    <property type="match status" value="1"/>
</dbReference>
<dbReference type="PANTHER" id="PTHR43409:SF17">
    <property type="entry name" value="METHYLTHIOTRANSFERASE MJ0865-RELATED"/>
    <property type="match status" value="1"/>
</dbReference>
<dbReference type="InterPro" id="IPR023979">
    <property type="entry name" value="CHP04014_B12-bd/rSAM"/>
</dbReference>
<dbReference type="InterPro" id="IPR023404">
    <property type="entry name" value="rSAM_horseshoe"/>
</dbReference>
<dbReference type="InterPro" id="IPR007197">
    <property type="entry name" value="rSAM"/>
</dbReference>
<dbReference type="OrthoDB" id="358785at2157"/>
<proteinExistence type="predicted"/>
<dbReference type="GO" id="GO:0003824">
    <property type="term" value="F:catalytic activity"/>
    <property type="evidence" value="ECO:0007669"/>
    <property type="project" value="InterPro"/>
</dbReference>
<gene>
    <name evidence="8" type="ordered locus">Mefer_1125</name>
</gene>
<dbReference type="SMART" id="SM00729">
    <property type="entry name" value="Elp3"/>
    <property type="match status" value="1"/>
</dbReference>
<dbReference type="EMBL" id="CP001696">
    <property type="protein sequence ID" value="ACV24935.1"/>
    <property type="molecule type" value="Genomic_DNA"/>
</dbReference>
<dbReference type="STRING" id="573064.Mefer_1125"/>
<dbReference type="SFLD" id="SFLDG01217">
    <property type="entry name" value="B12-binding_methylthiotransfer"/>
    <property type="match status" value="1"/>
</dbReference>
<evidence type="ECO:0000256" key="5">
    <source>
        <dbReference type="ARBA" id="ARBA00023004"/>
    </source>
</evidence>
<feature type="domain" description="Radical SAM core" evidence="7">
    <location>
        <begin position="154"/>
        <end position="381"/>
    </location>
</feature>
<comment type="cofactor">
    <cofactor evidence="1">
        <name>[4Fe-4S] cluster</name>
        <dbReference type="ChEBI" id="CHEBI:49883"/>
    </cofactor>
</comment>
<dbReference type="InterPro" id="IPR006638">
    <property type="entry name" value="Elp3/MiaA/NifB-like_rSAM"/>
</dbReference>
<dbReference type="GeneID" id="8365826"/>
<reference evidence="8" key="1">
    <citation type="submission" date="2009-08" db="EMBL/GenBank/DDBJ databases">
        <title>Complete sequence of chromosome of Methanocaldococcus fervens AG86.</title>
        <authorList>
            <consortium name="US DOE Joint Genome Institute"/>
            <person name="Lucas S."/>
            <person name="Copeland A."/>
            <person name="Lapidus A."/>
            <person name="Glavina del Rio T."/>
            <person name="Tice H."/>
            <person name="Bruce D."/>
            <person name="Goodwin L."/>
            <person name="Pitluck S."/>
            <person name="Chertkov O."/>
            <person name="Detter J.C."/>
            <person name="Han C."/>
            <person name="Tapia R."/>
            <person name="Larimer F."/>
            <person name="Land M."/>
            <person name="Hauser L."/>
            <person name="Kyrpides N."/>
            <person name="Ovchinnikova G."/>
            <person name="Lupa-Sieprawska M."/>
            <person name="Whitman W.B."/>
        </authorList>
    </citation>
    <scope>NUCLEOTIDE SEQUENCE [LARGE SCALE GENOMIC DNA]</scope>
    <source>
        <strain evidence="8">AG86</strain>
    </source>
</reference>
<dbReference type="eggNOG" id="arCOG01356">
    <property type="taxonomic scope" value="Archaea"/>
</dbReference>
<dbReference type="Gene3D" id="3.40.50.280">
    <property type="entry name" value="Cobalamin-binding domain"/>
    <property type="match status" value="1"/>
</dbReference>
<organism evidence="8 9">
    <name type="scientific">Methanocaldococcus fervens (strain DSM 4213 / JCM 15782 / AG86)</name>
    <name type="common">Methanococcus fervens</name>
    <dbReference type="NCBI Taxonomy" id="573064"/>
    <lineage>
        <taxon>Archaea</taxon>
        <taxon>Methanobacteriati</taxon>
        <taxon>Methanobacteriota</taxon>
        <taxon>Methanomada group</taxon>
        <taxon>Methanococci</taxon>
        <taxon>Methanococcales</taxon>
        <taxon>Methanocaldococcaceae</taxon>
        <taxon>Methanocaldococcus</taxon>
    </lineage>
</organism>
<dbReference type="PROSITE" id="PS01278">
    <property type="entry name" value="MTTASE_RADICAL"/>
    <property type="match status" value="1"/>
</dbReference>
<dbReference type="RefSeq" id="WP_015791671.1">
    <property type="nucleotide sequence ID" value="NC_013156.1"/>
</dbReference>
<dbReference type="CDD" id="cd02068">
    <property type="entry name" value="radical_SAM_B12_BD"/>
    <property type="match status" value="1"/>
</dbReference>
<evidence type="ECO:0000256" key="6">
    <source>
        <dbReference type="ARBA" id="ARBA00023014"/>
    </source>
</evidence>
<accession>C7P8Q3</accession>
<dbReference type="InterPro" id="IPR051198">
    <property type="entry name" value="BchE-like"/>
</dbReference>
<dbReference type="AlphaFoldDB" id="C7P8Q3"/>
<evidence type="ECO:0000259" key="7">
    <source>
        <dbReference type="PROSITE" id="PS51918"/>
    </source>
</evidence>
<dbReference type="GO" id="GO:0046872">
    <property type="term" value="F:metal ion binding"/>
    <property type="evidence" value="ECO:0007669"/>
    <property type="project" value="UniProtKB-KW"/>
</dbReference>
<evidence type="ECO:0000313" key="9">
    <source>
        <dbReference type="Proteomes" id="UP000001495"/>
    </source>
</evidence>
<dbReference type="InterPro" id="IPR058240">
    <property type="entry name" value="rSAM_sf"/>
</dbReference>
<keyword evidence="3" id="KW-0949">S-adenosyl-L-methionine</keyword>
<evidence type="ECO:0000256" key="1">
    <source>
        <dbReference type="ARBA" id="ARBA00001966"/>
    </source>
</evidence>
<name>C7P8Q3_METFA</name>
<evidence type="ECO:0000256" key="3">
    <source>
        <dbReference type="ARBA" id="ARBA00022691"/>
    </source>
</evidence>
<sequence>MRITIYSPNVYTYGSMLIGGILKDRGYNVHLVRNIDKTLFLKSDVVIFSLYSTLHILDKEINEAINFIKKVRKNKTKVYVAGCVSAYPEIILNELNVDGVIVGEGELTTPKIIEGDNEGLAYKNGDEIVVNYPKEKPDLNHPLPLIPKDIGQQSVRGANVYIETHRGCLGNCTFCQVPKFFGKTIRSREVEDVVEEVKAFKRAGAKRIAISGGTGSLYAFKKSVNRDKFFELLEKISGIVGKNNLSVPDMRVDYVDEDILEAIKNYTIGWVFYGIESGSDKILRDMKKGTNREKNLDAIKLAKDCGVKVAGSFIVAYPTETEKDYLLTKDFIVDAELDDVFVSIAEPIPTTELCDLVLSIPKEENLLYKMHEREYKRFGLSEAEARCFDLLIHAEMWKSTPRPLTPQLYNLYLNEARMQGKDIRAIIDLLFKYRDLLLNKVKF</sequence>
<evidence type="ECO:0000256" key="4">
    <source>
        <dbReference type="ARBA" id="ARBA00022723"/>
    </source>
</evidence>
<dbReference type="SUPFAM" id="SSF102114">
    <property type="entry name" value="Radical SAM enzymes"/>
    <property type="match status" value="1"/>
</dbReference>
<dbReference type="PROSITE" id="PS51918">
    <property type="entry name" value="RADICAL_SAM"/>
    <property type="match status" value="1"/>
</dbReference>
<dbReference type="Gene3D" id="3.80.30.20">
    <property type="entry name" value="tm_1862 like domain"/>
    <property type="match status" value="1"/>
</dbReference>
<keyword evidence="4" id="KW-0479">Metal-binding</keyword>
<keyword evidence="9" id="KW-1185">Reference proteome</keyword>
<evidence type="ECO:0000256" key="2">
    <source>
        <dbReference type="ARBA" id="ARBA00022485"/>
    </source>
</evidence>
<keyword evidence="5" id="KW-0408">Iron</keyword>
<dbReference type="Pfam" id="PF04055">
    <property type="entry name" value="Radical_SAM"/>
    <property type="match status" value="1"/>
</dbReference>
<dbReference type="KEGG" id="mfe:Mefer_1125"/>
<dbReference type="CDD" id="cd01335">
    <property type="entry name" value="Radical_SAM"/>
    <property type="match status" value="1"/>
</dbReference>
<protein>
    <submittedName>
        <fullName evidence="8">Radical SAM domain protein</fullName>
    </submittedName>
</protein>
<evidence type="ECO:0000313" key="8">
    <source>
        <dbReference type="EMBL" id="ACV24935.1"/>
    </source>
</evidence>
<keyword evidence="2" id="KW-0004">4Fe-4S</keyword>
<dbReference type="SFLD" id="SFLDS00029">
    <property type="entry name" value="Radical_SAM"/>
    <property type="match status" value="1"/>
</dbReference>